<dbReference type="GO" id="GO:0000976">
    <property type="term" value="F:transcription cis-regulatory region binding"/>
    <property type="evidence" value="ECO:0007669"/>
    <property type="project" value="TreeGrafter"/>
</dbReference>
<keyword evidence="3" id="KW-0804">Transcription</keyword>
<evidence type="ECO:0000313" key="8">
    <source>
        <dbReference type="Proteomes" id="UP000225548"/>
    </source>
</evidence>
<dbReference type="Proteomes" id="UP000225548">
    <property type="component" value="Unassembled WGS sequence"/>
</dbReference>
<dbReference type="InterPro" id="IPR009057">
    <property type="entry name" value="Homeodomain-like_sf"/>
</dbReference>
<dbReference type="RefSeq" id="WP_098455933.1">
    <property type="nucleotide sequence ID" value="NZ_PDJG01000001.1"/>
</dbReference>
<dbReference type="AlphaFoldDB" id="A0A2A9E9M0"/>
<feature type="domain" description="HTH tetR-type" evidence="6">
    <location>
        <begin position="27"/>
        <end position="87"/>
    </location>
</feature>
<keyword evidence="2 4" id="KW-0238">DNA-binding</keyword>
<evidence type="ECO:0000256" key="2">
    <source>
        <dbReference type="ARBA" id="ARBA00023125"/>
    </source>
</evidence>
<dbReference type="PROSITE" id="PS50977">
    <property type="entry name" value="HTH_TETR_2"/>
    <property type="match status" value="1"/>
</dbReference>
<keyword evidence="8" id="KW-1185">Reference proteome</keyword>
<gene>
    <name evidence="7" type="ORF">ATL42_2917</name>
</gene>
<feature type="DNA-binding region" description="H-T-H motif" evidence="4">
    <location>
        <begin position="50"/>
        <end position="69"/>
    </location>
</feature>
<dbReference type="InterPro" id="IPR001647">
    <property type="entry name" value="HTH_TetR"/>
</dbReference>
<dbReference type="OrthoDB" id="3196926at2"/>
<evidence type="ECO:0000256" key="5">
    <source>
        <dbReference type="SAM" id="MobiDB-lite"/>
    </source>
</evidence>
<dbReference type="InterPro" id="IPR050109">
    <property type="entry name" value="HTH-type_TetR-like_transc_reg"/>
</dbReference>
<protein>
    <submittedName>
        <fullName evidence="7">TetR family transcriptional regulator</fullName>
    </submittedName>
</protein>
<dbReference type="PROSITE" id="PS01081">
    <property type="entry name" value="HTH_TETR_1"/>
    <property type="match status" value="1"/>
</dbReference>
<sequence length="217" mass="24559">MANHDGRTDSPDEALPPPAPRTSKHPDERKDEILVAARALFAEKGIARTSISDVAERVSITRGLVYHYFTDKDTLVDVVLEQHIDEFVASIREWDAQREVGNIEQALTDCIAMFRRHVRSATNPVGGLPRIEDARLYNRFIDRAVGAMVDCFRTTTVEAYARHHKIQIENVYETFYVLIYGLIGLTRSHPTISDDRLKDLVRQTLRLEQGGSDSIPS</sequence>
<reference evidence="7 8" key="1">
    <citation type="submission" date="2017-10" db="EMBL/GenBank/DDBJ databases">
        <title>Sequencing the genomes of 1000 actinobacteria strains.</title>
        <authorList>
            <person name="Klenk H.-P."/>
        </authorList>
    </citation>
    <scope>NUCLEOTIDE SEQUENCE [LARGE SCALE GENOMIC DNA]</scope>
    <source>
        <strain evidence="7 8">DSM 18966</strain>
    </source>
</reference>
<evidence type="ECO:0000256" key="1">
    <source>
        <dbReference type="ARBA" id="ARBA00023015"/>
    </source>
</evidence>
<evidence type="ECO:0000259" key="6">
    <source>
        <dbReference type="PROSITE" id="PS50977"/>
    </source>
</evidence>
<dbReference type="PRINTS" id="PR00455">
    <property type="entry name" value="HTHTETR"/>
</dbReference>
<dbReference type="PANTHER" id="PTHR30055">
    <property type="entry name" value="HTH-TYPE TRANSCRIPTIONAL REGULATOR RUTR"/>
    <property type="match status" value="1"/>
</dbReference>
<dbReference type="PANTHER" id="PTHR30055:SF234">
    <property type="entry name" value="HTH-TYPE TRANSCRIPTIONAL REGULATOR BETI"/>
    <property type="match status" value="1"/>
</dbReference>
<organism evidence="7 8">
    <name type="scientific">Sanguibacter antarcticus</name>
    <dbReference type="NCBI Taxonomy" id="372484"/>
    <lineage>
        <taxon>Bacteria</taxon>
        <taxon>Bacillati</taxon>
        <taxon>Actinomycetota</taxon>
        <taxon>Actinomycetes</taxon>
        <taxon>Micrococcales</taxon>
        <taxon>Sanguibacteraceae</taxon>
        <taxon>Sanguibacter</taxon>
    </lineage>
</organism>
<dbReference type="Pfam" id="PF00440">
    <property type="entry name" value="TetR_N"/>
    <property type="match status" value="1"/>
</dbReference>
<name>A0A2A9E9M0_9MICO</name>
<evidence type="ECO:0000256" key="3">
    <source>
        <dbReference type="ARBA" id="ARBA00023163"/>
    </source>
</evidence>
<dbReference type="GO" id="GO:0003700">
    <property type="term" value="F:DNA-binding transcription factor activity"/>
    <property type="evidence" value="ECO:0007669"/>
    <property type="project" value="TreeGrafter"/>
</dbReference>
<dbReference type="SUPFAM" id="SSF46689">
    <property type="entry name" value="Homeodomain-like"/>
    <property type="match status" value="1"/>
</dbReference>
<accession>A0A2A9E9M0</accession>
<evidence type="ECO:0000256" key="4">
    <source>
        <dbReference type="PROSITE-ProRule" id="PRU00335"/>
    </source>
</evidence>
<dbReference type="Gene3D" id="1.10.357.10">
    <property type="entry name" value="Tetracycline Repressor, domain 2"/>
    <property type="match status" value="1"/>
</dbReference>
<comment type="caution">
    <text evidence="7">The sequence shown here is derived from an EMBL/GenBank/DDBJ whole genome shotgun (WGS) entry which is preliminary data.</text>
</comment>
<keyword evidence="1" id="KW-0805">Transcription regulation</keyword>
<dbReference type="InterPro" id="IPR023772">
    <property type="entry name" value="DNA-bd_HTH_TetR-type_CS"/>
</dbReference>
<feature type="compositionally biased region" description="Basic and acidic residues" evidence="5">
    <location>
        <begin position="1"/>
        <end position="10"/>
    </location>
</feature>
<dbReference type="EMBL" id="PDJG01000001">
    <property type="protein sequence ID" value="PFG34985.1"/>
    <property type="molecule type" value="Genomic_DNA"/>
</dbReference>
<proteinExistence type="predicted"/>
<feature type="region of interest" description="Disordered" evidence="5">
    <location>
        <begin position="1"/>
        <end position="29"/>
    </location>
</feature>
<evidence type="ECO:0000313" key="7">
    <source>
        <dbReference type="EMBL" id="PFG34985.1"/>
    </source>
</evidence>